<dbReference type="SMART" id="SM00034">
    <property type="entry name" value="CLECT"/>
    <property type="match status" value="1"/>
</dbReference>
<gene>
    <name evidence="2" type="ORF">SVUK_LOCUS18947</name>
</gene>
<accession>A0A3P7JVA3</accession>
<evidence type="ECO:0000313" key="3">
    <source>
        <dbReference type="Proteomes" id="UP000270094"/>
    </source>
</evidence>
<feature type="domain" description="C-type lectin" evidence="1">
    <location>
        <begin position="97"/>
        <end position="225"/>
    </location>
</feature>
<dbReference type="SUPFAM" id="SSF56436">
    <property type="entry name" value="C-type lectin-like"/>
    <property type="match status" value="1"/>
</dbReference>
<dbReference type="Pfam" id="PF00059">
    <property type="entry name" value="Lectin_C"/>
    <property type="match status" value="1"/>
</dbReference>
<organism evidence="2 3">
    <name type="scientific">Strongylus vulgaris</name>
    <name type="common">Blood worm</name>
    <dbReference type="NCBI Taxonomy" id="40348"/>
    <lineage>
        <taxon>Eukaryota</taxon>
        <taxon>Metazoa</taxon>
        <taxon>Ecdysozoa</taxon>
        <taxon>Nematoda</taxon>
        <taxon>Chromadorea</taxon>
        <taxon>Rhabditida</taxon>
        <taxon>Rhabditina</taxon>
        <taxon>Rhabditomorpha</taxon>
        <taxon>Strongyloidea</taxon>
        <taxon>Strongylidae</taxon>
        <taxon>Strongylus</taxon>
    </lineage>
</organism>
<reference evidence="2 3" key="1">
    <citation type="submission" date="2018-11" db="EMBL/GenBank/DDBJ databases">
        <authorList>
            <consortium name="Pathogen Informatics"/>
        </authorList>
    </citation>
    <scope>NUCLEOTIDE SEQUENCE [LARGE SCALE GENOMIC DNA]</scope>
</reference>
<name>A0A3P7JVA3_STRVU</name>
<dbReference type="Gene3D" id="3.10.100.10">
    <property type="entry name" value="Mannose-Binding Protein A, subunit A"/>
    <property type="match status" value="1"/>
</dbReference>
<protein>
    <recommendedName>
        <fullName evidence="1">C-type lectin domain-containing protein</fullName>
    </recommendedName>
</protein>
<dbReference type="InterPro" id="IPR001304">
    <property type="entry name" value="C-type_lectin-like"/>
</dbReference>
<sequence>MMSITYQQLCLKVSLMAMSHPPTIAEVITISLHAGAEERITSDVSLQLYLPGQSEREDASAPVLISSARPEILSNTQIIQHQVSFGARICTDGWIRRGESCYHIEMEKMDFISAKMRCRDENATIFKADSLDEWSEIMKLTPHYWTWIGLVQEYNETKLYGVVDLANISILFMSLSRNWLMKPFSPTSNGWSPTSKCAAYHNRNYVALNYVHFYPCNNQYHSICKKNIGFHV</sequence>
<evidence type="ECO:0000259" key="1">
    <source>
        <dbReference type="PROSITE" id="PS50041"/>
    </source>
</evidence>
<dbReference type="OrthoDB" id="6337382at2759"/>
<dbReference type="InterPro" id="IPR016186">
    <property type="entry name" value="C-type_lectin-like/link_sf"/>
</dbReference>
<dbReference type="InterPro" id="IPR016187">
    <property type="entry name" value="CTDL_fold"/>
</dbReference>
<proteinExistence type="predicted"/>
<dbReference type="AlphaFoldDB" id="A0A3P7JVA3"/>
<dbReference type="PROSITE" id="PS50041">
    <property type="entry name" value="C_TYPE_LECTIN_2"/>
    <property type="match status" value="1"/>
</dbReference>
<dbReference type="EMBL" id="UYYB01126471">
    <property type="protein sequence ID" value="VDM83949.1"/>
    <property type="molecule type" value="Genomic_DNA"/>
</dbReference>
<keyword evidence="3" id="KW-1185">Reference proteome</keyword>
<dbReference type="Proteomes" id="UP000270094">
    <property type="component" value="Unassembled WGS sequence"/>
</dbReference>
<evidence type="ECO:0000313" key="2">
    <source>
        <dbReference type="EMBL" id="VDM83949.1"/>
    </source>
</evidence>